<gene>
    <name evidence="2" type="ORF">KIN20_000128</name>
</gene>
<organism evidence="2 3">
    <name type="scientific">Parelaphostrongylus tenuis</name>
    <name type="common">Meningeal worm</name>
    <dbReference type="NCBI Taxonomy" id="148309"/>
    <lineage>
        <taxon>Eukaryota</taxon>
        <taxon>Metazoa</taxon>
        <taxon>Ecdysozoa</taxon>
        <taxon>Nematoda</taxon>
        <taxon>Chromadorea</taxon>
        <taxon>Rhabditida</taxon>
        <taxon>Rhabditina</taxon>
        <taxon>Rhabditomorpha</taxon>
        <taxon>Strongyloidea</taxon>
        <taxon>Metastrongylidae</taxon>
        <taxon>Parelaphostrongylus</taxon>
    </lineage>
</organism>
<sequence>MSKLDHRHGRLSRNKRKNGVGVGACTTSEDGGSSNPSKKDHYVENKSVVVMPLQKTETRKFTGSIHEPNSSEDDTPTNRVFKSSGDCEGTFSIAMSR</sequence>
<accession>A0AAD5QDK1</accession>
<dbReference type="EMBL" id="JAHQIW010000019">
    <property type="protein sequence ID" value="KAJ1345564.1"/>
    <property type="molecule type" value="Genomic_DNA"/>
</dbReference>
<comment type="caution">
    <text evidence="2">The sequence shown here is derived from an EMBL/GenBank/DDBJ whole genome shotgun (WGS) entry which is preliminary data.</text>
</comment>
<feature type="compositionally biased region" description="Polar residues" evidence="1">
    <location>
        <begin position="25"/>
        <end position="36"/>
    </location>
</feature>
<protein>
    <submittedName>
        <fullName evidence="2">Uncharacterized protein</fullName>
    </submittedName>
</protein>
<dbReference type="Proteomes" id="UP001196413">
    <property type="component" value="Unassembled WGS sequence"/>
</dbReference>
<reference evidence="2" key="1">
    <citation type="submission" date="2021-06" db="EMBL/GenBank/DDBJ databases">
        <title>Parelaphostrongylus tenuis whole genome reference sequence.</title>
        <authorList>
            <person name="Garwood T.J."/>
            <person name="Larsen P.A."/>
            <person name="Fountain-Jones N.M."/>
            <person name="Garbe J.R."/>
            <person name="Macchietto M.G."/>
            <person name="Kania S.A."/>
            <person name="Gerhold R.W."/>
            <person name="Richards J.E."/>
            <person name="Wolf T.M."/>
        </authorList>
    </citation>
    <scope>NUCLEOTIDE SEQUENCE</scope>
    <source>
        <strain evidence="2">MNPRO001-30</strain>
        <tissue evidence="2">Meninges</tissue>
    </source>
</reference>
<evidence type="ECO:0000313" key="2">
    <source>
        <dbReference type="EMBL" id="KAJ1345564.1"/>
    </source>
</evidence>
<evidence type="ECO:0000313" key="3">
    <source>
        <dbReference type="Proteomes" id="UP001196413"/>
    </source>
</evidence>
<proteinExistence type="predicted"/>
<keyword evidence="3" id="KW-1185">Reference proteome</keyword>
<feature type="compositionally biased region" description="Basic residues" evidence="1">
    <location>
        <begin position="1"/>
        <end position="18"/>
    </location>
</feature>
<name>A0AAD5QDK1_PARTN</name>
<evidence type="ECO:0000256" key="1">
    <source>
        <dbReference type="SAM" id="MobiDB-lite"/>
    </source>
</evidence>
<feature type="region of interest" description="Disordered" evidence="1">
    <location>
        <begin position="1"/>
        <end position="86"/>
    </location>
</feature>
<dbReference type="AlphaFoldDB" id="A0AAD5QDK1"/>